<dbReference type="InterPro" id="IPR003154">
    <property type="entry name" value="S1/P1nuclease"/>
</dbReference>
<evidence type="ECO:0000256" key="4">
    <source>
        <dbReference type="ARBA" id="ARBA00022801"/>
    </source>
</evidence>
<keyword evidence="2" id="KW-0479">Metal-binding</keyword>
<evidence type="ECO:0000313" key="8">
    <source>
        <dbReference type="Proteomes" id="UP000199513"/>
    </source>
</evidence>
<evidence type="ECO:0000313" key="7">
    <source>
        <dbReference type="EMBL" id="SFE96183.1"/>
    </source>
</evidence>
<dbReference type="PANTHER" id="PTHR33146:SF26">
    <property type="entry name" value="ENDONUCLEASE 4"/>
    <property type="match status" value="1"/>
</dbReference>
<sequence length="270" mass="31250">MILTMKYLLQFFALLIFLTLHISVANAKNVKPYWGDTGHRVIGYIADKHLSKKARRMVKQILGNESLAMSSTWADFIKSDSILNAQTSAWHYVNIPDGQTYEQMQKNPQGDVIEATDRMIRDLKAPNLSIEKKRFALRFLVHLIGDLHQPLHAGKAEDLGGNRIRIRWFGRDSNLHRLWDSDLIDHLNLSYTELAEAINFPTQEQIRLWQSTDHRVWVEESRILAQKVYNSAKNNDNLGYRYAYDFDEDLKLKLLQGGVRLAGLLNQIFN</sequence>
<accession>A0A1I2EU00</accession>
<protein>
    <submittedName>
        <fullName evidence="7">S1/P1 Nuclease</fullName>
    </submittedName>
</protein>
<dbReference type="Proteomes" id="UP000199513">
    <property type="component" value="Unassembled WGS sequence"/>
</dbReference>
<evidence type="ECO:0000256" key="5">
    <source>
        <dbReference type="ARBA" id="ARBA00023157"/>
    </source>
</evidence>
<organism evidence="7 8">
    <name type="scientific">Thermoflexibacter ruber</name>
    <dbReference type="NCBI Taxonomy" id="1003"/>
    <lineage>
        <taxon>Bacteria</taxon>
        <taxon>Pseudomonadati</taxon>
        <taxon>Bacteroidota</taxon>
        <taxon>Cytophagia</taxon>
        <taxon>Cytophagales</taxon>
        <taxon>Thermoflexibacteraceae</taxon>
        <taxon>Thermoflexibacter</taxon>
    </lineage>
</organism>
<dbReference type="STRING" id="1003.SAMN04488541_101132"/>
<dbReference type="SUPFAM" id="SSF48537">
    <property type="entry name" value="Phospholipase C/P1 nuclease"/>
    <property type="match status" value="1"/>
</dbReference>
<dbReference type="GO" id="GO:0016788">
    <property type="term" value="F:hydrolase activity, acting on ester bonds"/>
    <property type="evidence" value="ECO:0007669"/>
    <property type="project" value="InterPro"/>
</dbReference>
<dbReference type="Gene3D" id="1.10.575.10">
    <property type="entry name" value="P1 Nuclease"/>
    <property type="match status" value="1"/>
</dbReference>
<keyword evidence="1" id="KW-0540">Nuclease</keyword>
<dbReference type="GO" id="GO:0006308">
    <property type="term" value="P:DNA catabolic process"/>
    <property type="evidence" value="ECO:0007669"/>
    <property type="project" value="InterPro"/>
</dbReference>
<dbReference type="Pfam" id="PF02265">
    <property type="entry name" value="S1-P1_nuclease"/>
    <property type="match status" value="1"/>
</dbReference>
<dbReference type="GO" id="GO:0004519">
    <property type="term" value="F:endonuclease activity"/>
    <property type="evidence" value="ECO:0007669"/>
    <property type="project" value="UniProtKB-KW"/>
</dbReference>
<evidence type="ECO:0000256" key="6">
    <source>
        <dbReference type="ARBA" id="ARBA00023180"/>
    </source>
</evidence>
<reference evidence="7 8" key="1">
    <citation type="submission" date="2016-10" db="EMBL/GenBank/DDBJ databases">
        <authorList>
            <person name="de Groot N.N."/>
        </authorList>
    </citation>
    <scope>NUCLEOTIDE SEQUENCE [LARGE SCALE GENOMIC DNA]</scope>
    <source>
        <strain>GEY</strain>
        <strain evidence="8">DSM 9560</strain>
    </source>
</reference>
<dbReference type="PANTHER" id="PTHR33146">
    <property type="entry name" value="ENDONUCLEASE 4"/>
    <property type="match status" value="1"/>
</dbReference>
<dbReference type="AlphaFoldDB" id="A0A1I2EU00"/>
<keyword evidence="8" id="KW-1185">Reference proteome</keyword>
<evidence type="ECO:0000256" key="3">
    <source>
        <dbReference type="ARBA" id="ARBA00022759"/>
    </source>
</evidence>
<keyword evidence="3" id="KW-0255">Endonuclease</keyword>
<evidence type="ECO:0000256" key="1">
    <source>
        <dbReference type="ARBA" id="ARBA00022722"/>
    </source>
</evidence>
<gene>
    <name evidence="7" type="ORF">SAMN04488541_101132</name>
</gene>
<keyword evidence="6" id="KW-0325">Glycoprotein</keyword>
<dbReference type="EMBL" id="FONY01000011">
    <property type="protein sequence ID" value="SFE96183.1"/>
    <property type="molecule type" value="Genomic_DNA"/>
</dbReference>
<dbReference type="GO" id="GO:0046872">
    <property type="term" value="F:metal ion binding"/>
    <property type="evidence" value="ECO:0007669"/>
    <property type="project" value="UniProtKB-KW"/>
</dbReference>
<dbReference type="CDD" id="cd11010">
    <property type="entry name" value="S1-P1_nuclease"/>
    <property type="match status" value="1"/>
</dbReference>
<evidence type="ECO:0000256" key="2">
    <source>
        <dbReference type="ARBA" id="ARBA00022723"/>
    </source>
</evidence>
<proteinExistence type="predicted"/>
<keyword evidence="5" id="KW-1015">Disulfide bond</keyword>
<dbReference type="GO" id="GO:0003676">
    <property type="term" value="F:nucleic acid binding"/>
    <property type="evidence" value="ECO:0007669"/>
    <property type="project" value="InterPro"/>
</dbReference>
<keyword evidence="4" id="KW-0378">Hydrolase</keyword>
<dbReference type="InterPro" id="IPR008947">
    <property type="entry name" value="PLipase_C/P1_nuclease_dom_sf"/>
</dbReference>
<name>A0A1I2EU00_9BACT</name>